<evidence type="ECO:0000313" key="1">
    <source>
        <dbReference type="EMBL" id="PKK21664.1"/>
    </source>
</evidence>
<dbReference type="Proteomes" id="UP000053872">
    <property type="component" value="Unassembled WGS sequence"/>
</dbReference>
<name>A0A2I0LW57_COLLI</name>
<protein>
    <submittedName>
        <fullName evidence="1">Ninjurin 1</fullName>
    </submittedName>
</protein>
<evidence type="ECO:0000313" key="2">
    <source>
        <dbReference type="Proteomes" id="UP000053872"/>
    </source>
</evidence>
<reference evidence="1 2" key="1">
    <citation type="journal article" date="2013" name="Science">
        <title>Genomic diversity and evolution of the head crest in the rock pigeon.</title>
        <authorList>
            <person name="Shapiro M.D."/>
            <person name="Kronenberg Z."/>
            <person name="Li C."/>
            <person name="Domyan E.T."/>
            <person name="Pan H."/>
            <person name="Campbell M."/>
            <person name="Tan H."/>
            <person name="Huff C.D."/>
            <person name="Hu H."/>
            <person name="Vickrey A.I."/>
            <person name="Nielsen S.C."/>
            <person name="Stringham S.A."/>
            <person name="Hu H."/>
            <person name="Willerslev E."/>
            <person name="Gilbert M.T."/>
            <person name="Yandell M."/>
            <person name="Zhang G."/>
            <person name="Wang J."/>
        </authorList>
    </citation>
    <scope>NUCLEOTIDE SEQUENCE [LARGE SCALE GENOMIC DNA]</scope>
    <source>
        <tissue evidence="1">Blood</tissue>
    </source>
</reference>
<dbReference type="InParanoid" id="A0A2I0LW57"/>
<proteinExistence type="predicted"/>
<organism evidence="1 2">
    <name type="scientific">Columba livia</name>
    <name type="common">Rock dove</name>
    <dbReference type="NCBI Taxonomy" id="8932"/>
    <lineage>
        <taxon>Eukaryota</taxon>
        <taxon>Metazoa</taxon>
        <taxon>Chordata</taxon>
        <taxon>Craniata</taxon>
        <taxon>Vertebrata</taxon>
        <taxon>Euteleostomi</taxon>
        <taxon>Archelosauria</taxon>
        <taxon>Archosauria</taxon>
        <taxon>Dinosauria</taxon>
        <taxon>Saurischia</taxon>
        <taxon>Theropoda</taxon>
        <taxon>Coelurosauria</taxon>
        <taxon>Aves</taxon>
        <taxon>Neognathae</taxon>
        <taxon>Neoaves</taxon>
        <taxon>Columbimorphae</taxon>
        <taxon>Columbiformes</taxon>
        <taxon>Columbidae</taxon>
        <taxon>Columba</taxon>
    </lineage>
</organism>
<comment type="caution">
    <text evidence="1">The sequence shown here is derived from an EMBL/GenBank/DDBJ whole genome shotgun (WGS) entry which is preliminary data.</text>
</comment>
<dbReference type="AlphaFoldDB" id="A0A2I0LW57"/>
<keyword evidence="2" id="KW-1185">Reference proteome</keyword>
<gene>
    <name evidence="1" type="primary">NINJ1</name>
    <name evidence="1" type="ORF">A306_00010829</name>
</gene>
<sequence length="162" mass="17703">MQTDAGALLLVLVFLFGGGFGPILKVALCWGAPHCHGISCGAMVFGTDAPQSTQRGSWYRRARSFPTLFPSLLDHNFSGHSSKQAVTVAFPWEIQSLSPGKYSRCSCRIFTAKLWPDRNSHGWCIASPSGLCSERGAEQRGRERSQACPLQIPMDFARHGFG</sequence>
<accession>A0A2I0LW57</accession>
<dbReference type="EMBL" id="AKCR02000076">
    <property type="protein sequence ID" value="PKK21664.1"/>
    <property type="molecule type" value="Genomic_DNA"/>
</dbReference>